<dbReference type="AlphaFoldDB" id="A0A849BRM2"/>
<dbReference type="Gene3D" id="3.90.180.10">
    <property type="entry name" value="Medium-chain alcohol dehydrogenases, catalytic domain"/>
    <property type="match status" value="1"/>
</dbReference>
<organism evidence="2 3">
    <name type="scientific">Pseudokineococcus marinus</name>
    <dbReference type="NCBI Taxonomy" id="351215"/>
    <lineage>
        <taxon>Bacteria</taxon>
        <taxon>Bacillati</taxon>
        <taxon>Actinomycetota</taxon>
        <taxon>Actinomycetes</taxon>
        <taxon>Kineosporiales</taxon>
        <taxon>Kineosporiaceae</taxon>
        <taxon>Pseudokineococcus</taxon>
    </lineage>
</organism>
<dbReference type="InterPro" id="IPR050700">
    <property type="entry name" value="YIM1/Zinc_Alcohol_DH_Fams"/>
</dbReference>
<dbReference type="Gene3D" id="3.40.50.720">
    <property type="entry name" value="NAD(P)-binding Rossmann-like Domain"/>
    <property type="match status" value="1"/>
</dbReference>
<accession>A0A849BRM2</accession>
<feature type="domain" description="Enoyl reductase (ER)" evidence="1">
    <location>
        <begin position="10"/>
        <end position="303"/>
    </location>
</feature>
<evidence type="ECO:0000259" key="1">
    <source>
        <dbReference type="SMART" id="SM00829"/>
    </source>
</evidence>
<dbReference type="CDD" id="cd05289">
    <property type="entry name" value="MDR_like_2"/>
    <property type="match status" value="1"/>
</dbReference>
<gene>
    <name evidence="2" type="ORF">HLB09_13950</name>
</gene>
<dbReference type="PANTHER" id="PTHR11695:SF294">
    <property type="entry name" value="RETICULON-4-INTERACTING PROTEIN 1, MITOCHONDRIAL"/>
    <property type="match status" value="1"/>
</dbReference>
<evidence type="ECO:0000313" key="2">
    <source>
        <dbReference type="EMBL" id="NNH24175.1"/>
    </source>
</evidence>
<comment type="caution">
    <text evidence="2">The sequence shown here is derived from an EMBL/GenBank/DDBJ whole genome shotgun (WGS) entry which is preliminary data.</text>
</comment>
<dbReference type="InterPro" id="IPR036291">
    <property type="entry name" value="NAD(P)-bd_dom_sf"/>
</dbReference>
<protein>
    <submittedName>
        <fullName evidence="2">NADP-dependent oxidoreductase</fullName>
    </submittedName>
</protein>
<dbReference type="InterPro" id="IPR011032">
    <property type="entry name" value="GroES-like_sf"/>
</dbReference>
<dbReference type="SMART" id="SM00829">
    <property type="entry name" value="PKS_ER"/>
    <property type="match status" value="1"/>
</dbReference>
<dbReference type="InterPro" id="IPR013154">
    <property type="entry name" value="ADH-like_N"/>
</dbReference>
<reference evidence="2 3" key="1">
    <citation type="submission" date="2020-05" db="EMBL/GenBank/DDBJ databases">
        <title>MicrobeNet Type strains.</title>
        <authorList>
            <person name="Nicholson A.C."/>
        </authorList>
    </citation>
    <scope>NUCLEOTIDE SEQUENCE [LARGE SCALE GENOMIC DNA]</scope>
    <source>
        <strain evidence="2 3">JCM 14547</strain>
    </source>
</reference>
<dbReference type="InterPro" id="IPR020843">
    <property type="entry name" value="ER"/>
</dbReference>
<dbReference type="PANTHER" id="PTHR11695">
    <property type="entry name" value="ALCOHOL DEHYDROGENASE RELATED"/>
    <property type="match status" value="1"/>
</dbReference>
<dbReference type="EMBL" id="JABEMA010000275">
    <property type="protein sequence ID" value="NNH24175.1"/>
    <property type="molecule type" value="Genomic_DNA"/>
</dbReference>
<dbReference type="Pfam" id="PF13602">
    <property type="entry name" value="ADH_zinc_N_2"/>
    <property type="match status" value="1"/>
</dbReference>
<dbReference type="Pfam" id="PF08240">
    <property type="entry name" value="ADH_N"/>
    <property type="match status" value="1"/>
</dbReference>
<keyword evidence="3" id="KW-1185">Reference proteome</keyword>
<dbReference type="SUPFAM" id="SSF51735">
    <property type="entry name" value="NAD(P)-binding Rossmann-fold domains"/>
    <property type="match status" value="1"/>
</dbReference>
<name>A0A849BRM2_9ACTN</name>
<evidence type="ECO:0000313" key="3">
    <source>
        <dbReference type="Proteomes" id="UP000555552"/>
    </source>
</evidence>
<dbReference type="SUPFAM" id="SSF50129">
    <property type="entry name" value="GroES-like"/>
    <property type="match status" value="1"/>
</dbReference>
<dbReference type="Proteomes" id="UP000555552">
    <property type="component" value="Unassembled WGS sequence"/>
</dbReference>
<sequence>MRAMSYDTYGDLDVLHPSELPEPKLAPGAVLVEVRSASVNPVDWKLMAGGLDGLMDVVFPVVPGWDAAGVVVRTGPDVPELEVGDEVLTYARKDLVHGGTYAEQVAVPAVSVTRKPAAMSWDEAASLPLAGLTALRMVELLDVGSDDVVLVHGASGGVGHLAVQVAHARGARVIGTASERNHDFLRDLGAEPVVYGDGLPERVRALAPEGATVVLDAVGGVLEQTLAVLAPEGRHASITEPSVEEHGGRWVWVRPDGAALARLTALVERGQLRVEVQRTFPLEDVADAVRLSQEGHVRGKVALRVSDGVSEG</sequence>
<dbReference type="GO" id="GO:0016491">
    <property type="term" value="F:oxidoreductase activity"/>
    <property type="evidence" value="ECO:0007669"/>
    <property type="project" value="InterPro"/>
</dbReference>
<proteinExistence type="predicted"/>